<evidence type="ECO:0000313" key="1">
    <source>
        <dbReference type="EMBL" id="CAI5787002.1"/>
    </source>
</evidence>
<feature type="non-terminal residue" evidence="1">
    <location>
        <position position="152"/>
    </location>
</feature>
<accession>A0AA35L0I6</accession>
<dbReference type="Proteomes" id="UP001178461">
    <property type="component" value="Chromosome 11"/>
</dbReference>
<dbReference type="EMBL" id="OX395136">
    <property type="protein sequence ID" value="CAI5787002.1"/>
    <property type="molecule type" value="Genomic_DNA"/>
</dbReference>
<protein>
    <submittedName>
        <fullName evidence="1">Uncharacterized protein</fullName>
    </submittedName>
</protein>
<keyword evidence="2" id="KW-1185">Reference proteome</keyword>
<dbReference type="AlphaFoldDB" id="A0AA35L0I6"/>
<organism evidence="1 2">
    <name type="scientific">Podarcis lilfordi</name>
    <name type="common">Lilford's wall lizard</name>
    <dbReference type="NCBI Taxonomy" id="74358"/>
    <lineage>
        <taxon>Eukaryota</taxon>
        <taxon>Metazoa</taxon>
        <taxon>Chordata</taxon>
        <taxon>Craniata</taxon>
        <taxon>Vertebrata</taxon>
        <taxon>Euteleostomi</taxon>
        <taxon>Lepidosauria</taxon>
        <taxon>Squamata</taxon>
        <taxon>Bifurcata</taxon>
        <taxon>Unidentata</taxon>
        <taxon>Episquamata</taxon>
        <taxon>Laterata</taxon>
        <taxon>Lacertibaenia</taxon>
        <taxon>Lacertidae</taxon>
        <taxon>Podarcis</taxon>
    </lineage>
</organism>
<reference evidence="1" key="1">
    <citation type="submission" date="2022-12" db="EMBL/GenBank/DDBJ databases">
        <authorList>
            <person name="Alioto T."/>
            <person name="Alioto T."/>
            <person name="Gomez Garrido J."/>
        </authorList>
    </citation>
    <scope>NUCLEOTIDE SEQUENCE</scope>
</reference>
<feature type="non-terminal residue" evidence="1">
    <location>
        <position position="1"/>
    </location>
</feature>
<evidence type="ECO:0000313" key="2">
    <source>
        <dbReference type="Proteomes" id="UP001178461"/>
    </source>
</evidence>
<gene>
    <name evidence="1" type="ORF">PODLI_1B021534</name>
</gene>
<proteinExistence type="predicted"/>
<name>A0AA35L0I6_9SAUR</name>
<sequence length="152" mass="17740">REGEELRPLKPGKFKGHPSIRDSKGCFSSGRNDILFMLRALLGKYTVALIGKPECVIHKMLITVASYVEPRLSNVIHFGRPFDFRNGFKLLLYVVQWSKGQGSRQMLFTFLLKWCLFIYLHWHAFERLAEHFSYLRSLEAVEHRRDLKSVGL</sequence>